<keyword evidence="2 8" id="KW-0812">Transmembrane</keyword>
<feature type="transmembrane region" description="Helical" evidence="8">
    <location>
        <begin position="149"/>
        <end position="169"/>
    </location>
</feature>
<dbReference type="PANTHER" id="PTHR14009:SF1">
    <property type="entry name" value="MITOCHONDRIAL PROTON_CALCIUM EXCHANGER PROTEIN"/>
    <property type="match status" value="1"/>
</dbReference>
<keyword evidence="3" id="KW-0999">Mitochondrion inner membrane</keyword>
<reference evidence="10" key="1">
    <citation type="submission" date="2020-05" db="EMBL/GenBank/DDBJ databases">
        <title>Phylogenomic resolution of chytrid fungi.</title>
        <authorList>
            <person name="Stajich J.E."/>
            <person name="Amses K."/>
            <person name="Simmons R."/>
            <person name="Seto K."/>
            <person name="Myers J."/>
            <person name="Bonds A."/>
            <person name="Quandt C.A."/>
            <person name="Barry K."/>
            <person name="Liu P."/>
            <person name="Grigoriev I."/>
            <person name="Longcore J.E."/>
            <person name="James T.Y."/>
        </authorList>
    </citation>
    <scope>NUCLEOTIDE SEQUENCE</scope>
    <source>
        <strain evidence="10">JEL0476</strain>
    </source>
</reference>
<dbReference type="PROSITE" id="PS51758">
    <property type="entry name" value="LETM1_RBD"/>
    <property type="match status" value="1"/>
</dbReference>
<evidence type="ECO:0000256" key="4">
    <source>
        <dbReference type="ARBA" id="ARBA00022989"/>
    </source>
</evidence>
<gene>
    <name evidence="10" type="ORF">HK099_002245</name>
</gene>
<dbReference type="GO" id="GO:0005743">
    <property type="term" value="C:mitochondrial inner membrane"/>
    <property type="evidence" value="ECO:0007669"/>
    <property type="project" value="UniProtKB-SubCell"/>
</dbReference>
<keyword evidence="4 8" id="KW-1133">Transmembrane helix</keyword>
<dbReference type="PANTHER" id="PTHR14009">
    <property type="entry name" value="LEUCINE ZIPPER-EF-HAND CONTAINING TRANSMEMBRANE PROTEIN"/>
    <property type="match status" value="1"/>
</dbReference>
<evidence type="ECO:0000313" key="10">
    <source>
        <dbReference type="EMBL" id="KAJ3222491.1"/>
    </source>
</evidence>
<evidence type="ECO:0000256" key="7">
    <source>
        <dbReference type="PROSITE-ProRule" id="PRU01094"/>
    </source>
</evidence>
<evidence type="ECO:0000256" key="3">
    <source>
        <dbReference type="ARBA" id="ARBA00022792"/>
    </source>
</evidence>
<evidence type="ECO:0000256" key="5">
    <source>
        <dbReference type="ARBA" id="ARBA00023128"/>
    </source>
</evidence>
<sequence>MNISIKFKRNFNPSKLNNYTLKNEGLLFYTGVKQKRFFSKSICLNSQFDKKLQRHSENAENGIKSNTGVSKIVTYKDFLQNPSLNVLSDLSKHTFHKMKSQFKIYFEGAKLLRIEAAQAAKIAQSKKFEDFTRKDFLLVQRSKDDVKKLIPFFFLLLLLPEAIPFVIIYNPGFIPSTCWSKEQILDRRANNDKRRLELGKLILESFEIGTVVKVANISPKQFLDSDFYQRLIISQRQYFDVNKFDTNQLAFFSKFMGLYHKGPRYFTKRRLNKILEFIRNDDKFILKEGGVEKLELCEIQDACEKRGIPITSRPAGHYTKDLKDWVTVSLLKQDSIEHHGTEDVYFVPSGFILMWNSIKVGLMK</sequence>
<keyword evidence="6 8" id="KW-0472">Membrane</keyword>
<proteinExistence type="predicted"/>
<dbReference type="AlphaFoldDB" id="A0AAD5U756"/>
<name>A0AAD5U756_9FUNG</name>
<comment type="subcellular location">
    <subcellularLocation>
        <location evidence="1">Mitochondrion inner membrane</location>
        <topology evidence="1">Single-pass membrane protein</topology>
    </subcellularLocation>
</comment>
<evidence type="ECO:0000256" key="6">
    <source>
        <dbReference type="ARBA" id="ARBA00023136"/>
    </source>
</evidence>
<dbReference type="Proteomes" id="UP001211065">
    <property type="component" value="Unassembled WGS sequence"/>
</dbReference>
<keyword evidence="11" id="KW-1185">Reference proteome</keyword>
<dbReference type="InterPro" id="IPR033122">
    <property type="entry name" value="LETM1-like_RBD"/>
</dbReference>
<comment type="caution">
    <text evidence="10">The sequence shown here is derived from an EMBL/GenBank/DDBJ whole genome shotgun (WGS) entry which is preliminary data.</text>
</comment>
<evidence type="ECO:0000256" key="1">
    <source>
        <dbReference type="ARBA" id="ARBA00004434"/>
    </source>
</evidence>
<organism evidence="10 11">
    <name type="scientific">Clydaea vesicula</name>
    <dbReference type="NCBI Taxonomy" id="447962"/>
    <lineage>
        <taxon>Eukaryota</taxon>
        <taxon>Fungi</taxon>
        <taxon>Fungi incertae sedis</taxon>
        <taxon>Chytridiomycota</taxon>
        <taxon>Chytridiomycota incertae sedis</taxon>
        <taxon>Chytridiomycetes</taxon>
        <taxon>Lobulomycetales</taxon>
        <taxon>Lobulomycetaceae</taxon>
        <taxon>Clydaea</taxon>
    </lineage>
</organism>
<feature type="domain" description="Letm1 RBD" evidence="9">
    <location>
        <begin position="190"/>
        <end position="364"/>
    </location>
</feature>
<accession>A0AAD5U756</accession>
<dbReference type="InterPro" id="IPR044202">
    <property type="entry name" value="LETM1/MDM38-like"/>
</dbReference>
<protein>
    <recommendedName>
        <fullName evidence="9">Letm1 RBD domain-containing protein</fullName>
    </recommendedName>
</protein>
<evidence type="ECO:0000256" key="2">
    <source>
        <dbReference type="ARBA" id="ARBA00022692"/>
    </source>
</evidence>
<keyword evidence="5 7" id="KW-0496">Mitochondrion</keyword>
<evidence type="ECO:0000256" key="8">
    <source>
        <dbReference type="SAM" id="Phobius"/>
    </source>
</evidence>
<dbReference type="GO" id="GO:0043022">
    <property type="term" value="F:ribosome binding"/>
    <property type="evidence" value="ECO:0007669"/>
    <property type="project" value="InterPro"/>
</dbReference>
<evidence type="ECO:0000313" key="11">
    <source>
        <dbReference type="Proteomes" id="UP001211065"/>
    </source>
</evidence>
<dbReference type="GO" id="GO:0030003">
    <property type="term" value="P:intracellular monoatomic cation homeostasis"/>
    <property type="evidence" value="ECO:0007669"/>
    <property type="project" value="TreeGrafter"/>
</dbReference>
<dbReference type="EMBL" id="JADGJW010000173">
    <property type="protein sequence ID" value="KAJ3222491.1"/>
    <property type="molecule type" value="Genomic_DNA"/>
</dbReference>
<evidence type="ECO:0000259" key="9">
    <source>
        <dbReference type="PROSITE" id="PS51758"/>
    </source>
</evidence>
<dbReference type="Pfam" id="PF07766">
    <property type="entry name" value="LETM1_RBD"/>
    <property type="match status" value="1"/>
</dbReference>